<name>A0AAV9ZX88_9AGAR</name>
<reference evidence="2 3" key="1">
    <citation type="journal article" date="2024" name="J Genomics">
        <title>Draft genome sequencing and assembly of Favolaschia claudopus CIRM-BRFM 2984 isolated from oak limbs.</title>
        <authorList>
            <person name="Navarro D."/>
            <person name="Drula E."/>
            <person name="Chaduli D."/>
            <person name="Cazenave R."/>
            <person name="Ahrendt S."/>
            <person name="Wang J."/>
            <person name="Lipzen A."/>
            <person name="Daum C."/>
            <person name="Barry K."/>
            <person name="Grigoriev I.V."/>
            <person name="Favel A."/>
            <person name="Rosso M.N."/>
            <person name="Martin F."/>
        </authorList>
    </citation>
    <scope>NUCLEOTIDE SEQUENCE [LARGE SCALE GENOMIC DNA]</scope>
    <source>
        <strain evidence="2 3">CIRM-BRFM 2984</strain>
    </source>
</reference>
<evidence type="ECO:0000313" key="2">
    <source>
        <dbReference type="EMBL" id="KAK6995685.1"/>
    </source>
</evidence>
<feature type="region of interest" description="Disordered" evidence="1">
    <location>
        <begin position="1"/>
        <end position="22"/>
    </location>
</feature>
<dbReference type="AlphaFoldDB" id="A0AAV9ZX88"/>
<sequence length="119" mass="13618">MAHRKPSNTSPRLNECDSSGLVPDDKVQTRKFHLRAPGLSLDEKDEVTIATSVISSITWLLERERGDVQLRKYSGTPDHPQYPDKQGATINAFQHLVYLYSKKPLVWPTFKRLEGRIDE</sequence>
<protein>
    <submittedName>
        <fullName evidence="2">Uncharacterized protein</fullName>
    </submittedName>
</protein>
<proteinExistence type="predicted"/>
<accession>A0AAV9ZX88</accession>
<dbReference type="Proteomes" id="UP001362999">
    <property type="component" value="Unassembled WGS sequence"/>
</dbReference>
<dbReference type="EMBL" id="JAWWNJ010000102">
    <property type="protein sequence ID" value="KAK6995685.1"/>
    <property type="molecule type" value="Genomic_DNA"/>
</dbReference>
<keyword evidence="3" id="KW-1185">Reference proteome</keyword>
<evidence type="ECO:0000256" key="1">
    <source>
        <dbReference type="SAM" id="MobiDB-lite"/>
    </source>
</evidence>
<gene>
    <name evidence="2" type="ORF">R3P38DRAFT_3223654</name>
</gene>
<comment type="caution">
    <text evidence="2">The sequence shown here is derived from an EMBL/GenBank/DDBJ whole genome shotgun (WGS) entry which is preliminary data.</text>
</comment>
<evidence type="ECO:0000313" key="3">
    <source>
        <dbReference type="Proteomes" id="UP001362999"/>
    </source>
</evidence>
<organism evidence="2 3">
    <name type="scientific">Favolaschia claudopus</name>
    <dbReference type="NCBI Taxonomy" id="2862362"/>
    <lineage>
        <taxon>Eukaryota</taxon>
        <taxon>Fungi</taxon>
        <taxon>Dikarya</taxon>
        <taxon>Basidiomycota</taxon>
        <taxon>Agaricomycotina</taxon>
        <taxon>Agaricomycetes</taxon>
        <taxon>Agaricomycetidae</taxon>
        <taxon>Agaricales</taxon>
        <taxon>Marasmiineae</taxon>
        <taxon>Mycenaceae</taxon>
        <taxon>Favolaschia</taxon>
    </lineage>
</organism>